<gene>
    <name evidence="2" type="ORF">T4E_2088</name>
</gene>
<organism evidence="2 3">
    <name type="scientific">Trichinella pseudospiralis</name>
    <name type="common">Parasitic roundworm</name>
    <dbReference type="NCBI Taxonomy" id="6337"/>
    <lineage>
        <taxon>Eukaryota</taxon>
        <taxon>Metazoa</taxon>
        <taxon>Ecdysozoa</taxon>
        <taxon>Nematoda</taxon>
        <taxon>Enoplea</taxon>
        <taxon>Dorylaimia</taxon>
        <taxon>Trichinellida</taxon>
        <taxon>Trichinellidae</taxon>
        <taxon>Trichinella</taxon>
    </lineage>
</organism>
<sequence length="85" mass="9188">MVRFSSTGTGTTNMKTRMVKRGRRMNLSVTVEDEASARNTARAHCGGSSSAQLTPIRPPLKVALAIHTPSTSPRTPPVSKRRARV</sequence>
<name>A0A0V0XTF7_TRIPS</name>
<comment type="caution">
    <text evidence="2">The sequence shown here is derived from an EMBL/GenBank/DDBJ whole genome shotgun (WGS) entry which is preliminary data.</text>
</comment>
<evidence type="ECO:0000256" key="1">
    <source>
        <dbReference type="SAM" id="MobiDB-lite"/>
    </source>
</evidence>
<evidence type="ECO:0000313" key="3">
    <source>
        <dbReference type="Proteomes" id="UP000054815"/>
    </source>
</evidence>
<reference evidence="2 3" key="1">
    <citation type="submission" date="2015-01" db="EMBL/GenBank/DDBJ databases">
        <title>Evolution of Trichinella species and genotypes.</title>
        <authorList>
            <person name="Korhonen P.K."/>
            <person name="Edoardo P."/>
            <person name="Giuseppe L.R."/>
            <person name="Gasser R.B."/>
        </authorList>
    </citation>
    <scope>NUCLEOTIDE SEQUENCE [LARGE SCALE GENOMIC DNA]</scope>
    <source>
        <strain evidence="2">ISS141</strain>
    </source>
</reference>
<accession>A0A0V0XTF7</accession>
<protein>
    <submittedName>
        <fullName evidence="2">Uncharacterized protein</fullName>
    </submittedName>
</protein>
<dbReference type="STRING" id="6337.A0A0V0XTF7"/>
<feature type="region of interest" description="Disordered" evidence="1">
    <location>
        <begin position="33"/>
        <end position="56"/>
    </location>
</feature>
<evidence type="ECO:0000313" key="2">
    <source>
        <dbReference type="EMBL" id="KRX91320.1"/>
    </source>
</evidence>
<dbReference type="AlphaFoldDB" id="A0A0V0XTF7"/>
<proteinExistence type="predicted"/>
<dbReference type="EMBL" id="JYDU01000140">
    <property type="protein sequence ID" value="KRX91320.1"/>
    <property type="molecule type" value="Genomic_DNA"/>
</dbReference>
<dbReference type="Proteomes" id="UP000054815">
    <property type="component" value="Unassembled WGS sequence"/>
</dbReference>